<evidence type="ECO:0000313" key="5">
    <source>
        <dbReference type="RefSeq" id="XP_020856718.1"/>
    </source>
</evidence>
<dbReference type="PRINTS" id="PR01504">
    <property type="entry name" value="PNCREATITSAP"/>
</dbReference>
<dbReference type="PROSITE" id="PS50041">
    <property type="entry name" value="C_TYPE_LECTIN_2"/>
    <property type="match status" value="1"/>
</dbReference>
<reference evidence="5" key="1">
    <citation type="submission" date="2025-08" db="UniProtKB">
        <authorList>
            <consortium name="RefSeq"/>
        </authorList>
    </citation>
    <scope>IDENTIFICATION</scope>
    <source>
        <tissue evidence="5">Spleen</tissue>
    </source>
</reference>
<feature type="compositionally biased region" description="Basic and acidic residues" evidence="2">
    <location>
        <begin position="20"/>
        <end position="29"/>
    </location>
</feature>
<dbReference type="GeneID" id="110218384"/>
<keyword evidence="1" id="KW-0430">Lectin</keyword>
<keyword evidence="4" id="KW-1185">Reference proteome</keyword>
<evidence type="ECO:0000256" key="2">
    <source>
        <dbReference type="SAM" id="MobiDB-lite"/>
    </source>
</evidence>
<accession>A0A6P5LFR8</accession>
<name>A0A6P5LFR8_PHACI</name>
<dbReference type="Gene3D" id="3.10.100.10">
    <property type="entry name" value="Mannose-Binding Protein A, subunit A"/>
    <property type="match status" value="1"/>
</dbReference>
<dbReference type="Proteomes" id="UP000515140">
    <property type="component" value="Unplaced"/>
</dbReference>
<dbReference type="InterPro" id="IPR016186">
    <property type="entry name" value="C-type_lectin-like/link_sf"/>
</dbReference>
<dbReference type="SMART" id="SM00034">
    <property type="entry name" value="CLECT"/>
    <property type="match status" value="1"/>
</dbReference>
<dbReference type="RefSeq" id="XP_020856718.1">
    <property type="nucleotide sequence ID" value="XM_021001059.1"/>
</dbReference>
<dbReference type="AlphaFoldDB" id="A0A6P5LFR8"/>
<evidence type="ECO:0000313" key="4">
    <source>
        <dbReference type="Proteomes" id="UP000515140"/>
    </source>
</evidence>
<dbReference type="KEGG" id="pcw:110218384"/>
<proteinExistence type="predicted"/>
<protein>
    <submittedName>
        <fullName evidence="5">Lithostathine-1-alpha-like</fullName>
    </submittedName>
</protein>
<feature type="region of interest" description="Disordered" evidence="2">
    <location>
        <begin position="1"/>
        <end position="40"/>
    </location>
</feature>
<dbReference type="InterPro" id="IPR050111">
    <property type="entry name" value="C-type_lectin/snaclec_domain"/>
</dbReference>
<evidence type="ECO:0000259" key="3">
    <source>
        <dbReference type="PROSITE" id="PS50041"/>
    </source>
</evidence>
<dbReference type="Pfam" id="PF00059">
    <property type="entry name" value="Lectin_C"/>
    <property type="match status" value="1"/>
</dbReference>
<dbReference type="InParanoid" id="A0A6P5LFR8"/>
<dbReference type="InterPro" id="IPR016187">
    <property type="entry name" value="CTDL_fold"/>
</dbReference>
<dbReference type="InterPro" id="IPR001304">
    <property type="entry name" value="C-type_lectin-like"/>
</dbReference>
<dbReference type="GO" id="GO:0030246">
    <property type="term" value="F:carbohydrate binding"/>
    <property type="evidence" value="ECO:0007669"/>
    <property type="project" value="UniProtKB-KW"/>
</dbReference>
<dbReference type="SUPFAM" id="SSF56436">
    <property type="entry name" value="C-type lectin-like"/>
    <property type="match status" value="1"/>
</dbReference>
<feature type="domain" description="C-type lectin" evidence="3">
    <location>
        <begin position="48"/>
        <end position="151"/>
    </location>
</feature>
<organism evidence="4 5">
    <name type="scientific">Phascolarctos cinereus</name>
    <name type="common">Koala</name>
    <dbReference type="NCBI Taxonomy" id="38626"/>
    <lineage>
        <taxon>Eukaryota</taxon>
        <taxon>Metazoa</taxon>
        <taxon>Chordata</taxon>
        <taxon>Craniata</taxon>
        <taxon>Vertebrata</taxon>
        <taxon>Euteleostomi</taxon>
        <taxon>Mammalia</taxon>
        <taxon>Metatheria</taxon>
        <taxon>Diprotodontia</taxon>
        <taxon>Phascolarctidae</taxon>
        <taxon>Phascolarctos</taxon>
    </lineage>
</organism>
<gene>
    <name evidence="5" type="primary">LOC110218384</name>
</gene>
<dbReference type="PANTHER" id="PTHR22803">
    <property type="entry name" value="MANNOSE, PHOSPHOLIPASE, LECTIN RECEPTOR RELATED"/>
    <property type="match status" value="1"/>
</dbReference>
<sequence>MALPPDSVQPPESPEYSTPQERRGGRGLEDPSDPPSARSSCPEGFSFFNSHCYGLIHQEEAWTTAELLCQDFRLGHLVSLLNEAETLFVATMITESQSNEKPIWIGLYDPNKNRRWRWSSNGLFLYQAWGDKGAPSQTNPNYCVILTQDSGEKERDRETSTILATARPISSIPVFAEAMDSQGPLLT</sequence>
<evidence type="ECO:0000256" key="1">
    <source>
        <dbReference type="ARBA" id="ARBA00022734"/>
    </source>
</evidence>